<reference evidence="5" key="1">
    <citation type="journal article" date="2020" name="Stud. Mycol.">
        <title>101 Dothideomycetes genomes: a test case for predicting lifestyles and emergence of pathogens.</title>
        <authorList>
            <person name="Haridas S."/>
            <person name="Albert R."/>
            <person name="Binder M."/>
            <person name="Bloem J."/>
            <person name="Labutti K."/>
            <person name="Salamov A."/>
            <person name="Andreopoulos B."/>
            <person name="Baker S."/>
            <person name="Barry K."/>
            <person name="Bills G."/>
            <person name="Bluhm B."/>
            <person name="Cannon C."/>
            <person name="Castanera R."/>
            <person name="Culley D."/>
            <person name="Daum C."/>
            <person name="Ezra D."/>
            <person name="Gonzalez J."/>
            <person name="Henrissat B."/>
            <person name="Kuo A."/>
            <person name="Liang C."/>
            <person name="Lipzen A."/>
            <person name="Lutzoni F."/>
            <person name="Magnuson J."/>
            <person name="Mondo S."/>
            <person name="Nolan M."/>
            <person name="Ohm R."/>
            <person name="Pangilinan J."/>
            <person name="Park H.-J."/>
            <person name="Ramirez L."/>
            <person name="Alfaro M."/>
            <person name="Sun H."/>
            <person name="Tritt A."/>
            <person name="Yoshinaga Y."/>
            <person name="Zwiers L.-H."/>
            <person name="Turgeon B."/>
            <person name="Goodwin S."/>
            <person name="Spatafora J."/>
            <person name="Crous P."/>
            <person name="Grigoriev I."/>
        </authorList>
    </citation>
    <scope>NUCLEOTIDE SEQUENCE</scope>
    <source>
        <strain evidence="5">CBS 675.92</strain>
    </source>
</reference>
<dbReference type="PANTHER" id="PTHR37534">
    <property type="entry name" value="TRANSCRIPTIONAL ACTIVATOR PROTEIN UGA3"/>
    <property type="match status" value="1"/>
</dbReference>
<dbReference type="GO" id="GO:0008270">
    <property type="term" value="F:zinc ion binding"/>
    <property type="evidence" value="ECO:0007669"/>
    <property type="project" value="InterPro"/>
</dbReference>
<dbReference type="GO" id="GO:0000981">
    <property type="term" value="F:DNA-binding transcription factor activity, RNA polymerase II-specific"/>
    <property type="evidence" value="ECO:0007669"/>
    <property type="project" value="InterPro"/>
</dbReference>
<comment type="subcellular location">
    <subcellularLocation>
        <location evidence="1">Nucleus</location>
    </subcellularLocation>
</comment>
<dbReference type="CDD" id="cd00067">
    <property type="entry name" value="GAL4"/>
    <property type="match status" value="1"/>
</dbReference>
<accession>A0A6A5TJU1</accession>
<dbReference type="Gene3D" id="4.10.240.10">
    <property type="entry name" value="Zn(2)-C6 fungal-type DNA-binding domain"/>
    <property type="match status" value="1"/>
</dbReference>
<organism evidence="5 6">
    <name type="scientific">Byssothecium circinans</name>
    <dbReference type="NCBI Taxonomy" id="147558"/>
    <lineage>
        <taxon>Eukaryota</taxon>
        <taxon>Fungi</taxon>
        <taxon>Dikarya</taxon>
        <taxon>Ascomycota</taxon>
        <taxon>Pezizomycotina</taxon>
        <taxon>Dothideomycetes</taxon>
        <taxon>Pleosporomycetidae</taxon>
        <taxon>Pleosporales</taxon>
        <taxon>Massarineae</taxon>
        <taxon>Massarinaceae</taxon>
        <taxon>Byssothecium</taxon>
    </lineage>
</organism>
<evidence type="ECO:0000313" key="6">
    <source>
        <dbReference type="Proteomes" id="UP000800035"/>
    </source>
</evidence>
<proteinExistence type="predicted"/>
<evidence type="ECO:0000259" key="4">
    <source>
        <dbReference type="PROSITE" id="PS50048"/>
    </source>
</evidence>
<feature type="compositionally biased region" description="Basic and acidic residues" evidence="3">
    <location>
        <begin position="114"/>
        <end position="125"/>
    </location>
</feature>
<dbReference type="PROSITE" id="PS00463">
    <property type="entry name" value="ZN2_CY6_FUNGAL_1"/>
    <property type="match status" value="1"/>
</dbReference>
<dbReference type="PANTHER" id="PTHR37534:SF3">
    <property type="entry name" value="ZN(II)2CYS6 TRANSCRIPTION FACTOR (EUROFUNG)"/>
    <property type="match status" value="1"/>
</dbReference>
<dbReference type="GO" id="GO:0005634">
    <property type="term" value="C:nucleus"/>
    <property type="evidence" value="ECO:0007669"/>
    <property type="project" value="UniProtKB-SubCell"/>
</dbReference>
<evidence type="ECO:0000256" key="2">
    <source>
        <dbReference type="ARBA" id="ARBA00023242"/>
    </source>
</evidence>
<dbReference type="SMART" id="SM00066">
    <property type="entry name" value="GAL4"/>
    <property type="match status" value="1"/>
</dbReference>
<evidence type="ECO:0000313" key="5">
    <source>
        <dbReference type="EMBL" id="KAF1953123.1"/>
    </source>
</evidence>
<feature type="region of interest" description="Disordered" evidence="3">
    <location>
        <begin position="74"/>
        <end position="93"/>
    </location>
</feature>
<feature type="domain" description="Zn(2)-C6 fungal-type" evidence="4">
    <location>
        <begin position="38"/>
        <end position="68"/>
    </location>
</feature>
<dbReference type="InterPro" id="IPR021858">
    <property type="entry name" value="Fun_TF"/>
</dbReference>
<dbReference type="EMBL" id="ML977006">
    <property type="protein sequence ID" value="KAF1953123.1"/>
    <property type="molecule type" value="Genomic_DNA"/>
</dbReference>
<dbReference type="Pfam" id="PF00172">
    <property type="entry name" value="Zn_clus"/>
    <property type="match status" value="1"/>
</dbReference>
<dbReference type="GO" id="GO:0045944">
    <property type="term" value="P:positive regulation of transcription by RNA polymerase II"/>
    <property type="evidence" value="ECO:0007669"/>
    <property type="project" value="TreeGrafter"/>
</dbReference>
<dbReference type="PROSITE" id="PS50048">
    <property type="entry name" value="ZN2_CY6_FUNGAL_2"/>
    <property type="match status" value="1"/>
</dbReference>
<feature type="region of interest" description="Disordered" evidence="3">
    <location>
        <begin position="172"/>
        <end position="199"/>
    </location>
</feature>
<evidence type="ECO:0000256" key="3">
    <source>
        <dbReference type="SAM" id="MobiDB-lite"/>
    </source>
</evidence>
<dbReference type="SUPFAM" id="SSF57701">
    <property type="entry name" value="Zn2/Cys6 DNA-binding domain"/>
    <property type="match status" value="1"/>
</dbReference>
<protein>
    <recommendedName>
        <fullName evidence="4">Zn(2)-C6 fungal-type domain-containing protein</fullName>
    </recommendedName>
</protein>
<dbReference type="Proteomes" id="UP000800035">
    <property type="component" value="Unassembled WGS sequence"/>
</dbReference>
<keyword evidence="2" id="KW-0539">Nucleus</keyword>
<keyword evidence="6" id="KW-1185">Reference proteome</keyword>
<dbReference type="OrthoDB" id="5319341at2759"/>
<evidence type="ECO:0000256" key="1">
    <source>
        <dbReference type="ARBA" id="ARBA00004123"/>
    </source>
</evidence>
<feature type="region of interest" description="Disordered" evidence="3">
    <location>
        <begin position="102"/>
        <end position="125"/>
    </location>
</feature>
<sequence>MPRLADPKELGGAYVYPHADGASYTTGINIPVAGIVGACLTCRKRRVKCDECKPYCGQCSRSGRECVYGQVSDATTSSSADGEDATRQRSSSAHVLPLYATKPPLTRKPIGGDIDPKLSAESPEPRFDLSPLTLTNSVPSPNSGPIEWYELLAEYAINNIQKHNLGFDQTGLSRRRSPIPEAQDTLQSSGGDLSEGPIEEPWQSSDPIPMNNEQLGLFQHFVSTVGPILDLFDPSRQFSNAVPRLAVHHVGLLWSLLAVAARHMALLHADAQAKQDCLNVQTPGSTTSSSVIHPLLETATKYYYETLVYLRQDFLYPYYLKSKEIIATALLISTYEMCDASGRYSNGAWERHLYGIFCIQKSQDNNGESKDGLRRAAWWSWLCVDFAANEKKYDMPIRIHPPSYAAAIQTFHFARIIVLINWPSMGGMHDFGHRQRFPDESVETICGISMIQQGRDLPSAFVNYQALYAAEILRLLEKTLEITKFPPKTLLDDLTSYWRPGS</sequence>
<gene>
    <name evidence="5" type="ORF">CC80DRAFT_518479</name>
</gene>
<dbReference type="InterPro" id="IPR001138">
    <property type="entry name" value="Zn2Cys6_DnaBD"/>
</dbReference>
<dbReference type="AlphaFoldDB" id="A0A6A5TJU1"/>
<dbReference type="InterPro" id="IPR036864">
    <property type="entry name" value="Zn2-C6_fun-type_DNA-bd_sf"/>
</dbReference>
<dbReference type="GO" id="GO:0000976">
    <property type="term" value="F:transcription cis-regulatory region binding"/>
    <property type="evidence" value="ECO:0007669"/>
    <property type="project" value="TreeGrafter"/>
</dbReference>
<dbReference type="Pfam" id="PF11951">
    <property type="entry name" value="Fungal_trans_2"/>
    <property type="match status" value="1"/>
</dbReference>
<name>A0A6A5TJU1_9PLEO</name>